<dbReference type="Proteomes" id="UP001642360">
    <property type="component" value="Unassembled WGS sequence"/>
</dbReference>
<feature type="non-terminal residue" evidence="2">
    <location>
        <position position="58"/>
    </location>
</feature>
<proteinExistence type="predicted"/>
<dbReference type="EMBL" id="CAUOFW020008390">
    <property type="protein sequence ID" value="CAK9182530.1"/>
    <property type="molecule type" value="Genomic_DNA"/>
</dbReference>
<gene>
    <name evidence="2" type="ORF">ILEXP_LOCUS52737</name>
</gene>
<keyword evidence="3" id="KW-1185">Reference proteome</keyword>
<dbReference type="AlphaFoldDB" id="A0ABC8UN76"/>
<accession>A0ABC8UN76</accession>
<reference evidence="2 3" key="1">
    <citation type="submission" date="2024-02" db="EMBL/GenBank/DDBJ databases">
        <authorList>
            <person name="Vignale AGUSTIN F."/>
            <person name="Sosa J E."/>
            <person name="Modenutti C."/>
        </authorList>
    </citation>
    <scope>NUCLEOTIDE SEQUENCE [LARGE SCALE GENOMIC DNA]</scope>
</reference>
<evidence type="ECO:0000256" key="1">
    <source>
        <dbReference type="SAM" id="MobiDB-lite"/>
    </source>
</evidence>
<comment type="caution">
    <text evidence="2">The sequence shown here is derived from an EMBL/GenBank/DDBJ whole genome shotgun (WGS) entry which is preliminary data.</text>
</comment>
<name>A0ABC8UN76_9AQUA</name>
<feature type="region of interest" description="Disordered" evidence="1">
    <location>
        <begin position="37"/>
        <end position="58"/>
    </location>
</feature>
<sequence length="58" mass="6253">MARTRMMSMEVVDAVESVWRLFSVALRLGSLLMLLAQTKSTSPGASPPPSGSTSKKRT</sequence>
<protein>
    <submittedName>
        <fullName evidence="2">Uncharacterized protein</fullName>
    </submittedName>
</protein>
<evidence type="ECO:0000313" key="3">
    <source>
        <dbReference type="Proteomes" id="UP001642360"/>
    </source>
</evidence>
<evidence type="ECO:0000313" key="2">
    <source>
        <dbReference type="EMBL" id="CAK9182530.1"/>
    </source>
</evidence>
<organism evidence="2 3">
    <name type="scientific">Ilex paraguariensis</name>
    <name type="common">yerba mate</name>
    <dbReference type="NCBI Taxonomy" id="185542"/>
    <lineage>
        <taxon>Eukaryota</taxon>
        <taxon>Viridiplantae</taxon>
        <taxon>Streptophyta</taxon>
        <taxon>Embryophyta</taxon>
        <taxon>Tracheophyta</taxon>
        <taxon>Spermatophyta</taxon>
        <taxon>Magnoliopsida</taxon>
        <taxon>eudicotyledons</taxon>
        <taxon>Gunneridae</taxon>
        <taxon>Pentapetalae</taxon>
        <taxon>asterids</taxon>
        <taxon>campanulids</taxon>
        <taxon>Aquifoliales</taxon>
        <taxon>Aquifoliaceae</taxon>
        <taxon>Ilex</taxon>
    </lineage>
</organism>